<dbReference type="PROSITE" id="PS00108">
    <property type="entry name" value="PROTEIN_KINASE_ST"/>
    <property type="match status" value="1"/>
</dbReference>
<protein>
    <recommendedName>
        <fullName evidence="3">Protein kinase domain-containing protein</fullName>
    </recommendedName>
</protein>
<dbReference type="SUPFAM" id="SSF56112">
    <property type="entry name" value="Protein kinase-like (PK-like)"/>
    <property type="match status" value="1"/>
</dbReference>
<evidence type="ECO:0000313" key="5">
    <source>
        <dbReference type="Proteomes" id="UP000002640"/>
    </source>
</evidence>
<evidence type="ECO:0000256" key="2">
    <source>
        <dbReference type="ARBA" id="ARBA00022840"/>
    </source>
</evidence>
<dbReference type="SMR" id="G4ZPN3"/>
<dbReference type="CDD" id="cd14008">
    <property type="entry name" value="STKc_LKB1_CaMKK"/>
    <property type="match status" value="1"/>
</dbReference>
<evidence type="ECO:0000256" key="1">
    <source>
        <dbReference type="ARBA" id="ARBA00022741"/>
    </source>
</evidence>
<name>G4ZPN3_PHYSP</name>
<reference evidence="4 5" key="1">
    <citation type="journal article" date="2006" name="Science">
        <title>Phytophthora genome sequences uncover evolutionary origins and mechanisms of pathogenesis.</title>
        <authorList>
            <person name="Tyler B.M."/>
            <person name="Tripathy S."/>
            <person name="Zhang X."/>
            <person name="Dehal P."/>
            <person name="Jiang R.H."/>
            <person name="Aerts A."/>
            <person name="Arredondo F.D."/>
            <person name="Baxter L."/>
            <person name="Bensasson D."/>
            <person name="Beynon J.L."/>
            <person name="Chapman J."/>
            <person name="Damasceno C.M."/>
            <person name="Dorrance A.E."/>
            <person name="Dou D."/>
            <person name="Dickerman A.W."/>
            <person name="Dubchak I.L."/>
            <person name="Garbelotto M."/>
            <person name="Gijzen M."/>
            <person name="Gordon S.G."/>
            <person name="Govers F."/>
            <person name="Grunwald N.J."/>
            <person name="Huang W."/>
            <person name="Ivors K.L."/>
            <person name="Jones R.W."/>
            <person name="Kamoun S."/>
            <person name="Krampis K."/>
            <person name="Lamour K.H."/>
            <person name="Lee M.K."/>
            <person name="McDonald W.H."/>
            <person name="Medina M."/>
            <person name="Meijer H.J."/>
            <person name="Nordberg E.K."/>
            <person name="Maclean D.J."/>
            <person name="Ospina-Giraldo M.D."/>
            <person name="Morris P.F."/>
            <person name="Phuntumart V."/>
            <person name="Putnam N.H."/>
            <person name="Rash S."/>
            <person name="Rose J.K."/>
            <person name="Sakihama Y."/>
            <person name="Salamov A.A."/>
            <person name="Savidor A."/>
            <person name="Scheuring C.F."/>
            <person name="Smith B.M."/>
            <person name="Sobral B.W."/>
            <person name="Terry A."/>
            <person name="Torto-Alalibo T.A."/>
            <person name="Win J."/>
            <person name="Xu Z."/>
            <person name="Zhang H."/>
            <person name="Grigoriev I.V."/>
            <person name="Rokhsar D.S."/>
            <person name="Boore J.L."/>
        </authorList>
    </citation>
    <scope>NUCLEOTIDE SEQUENCE [LARGE SCALE GENOMIC DNA]</scope>
    <source>
        <strain evidence="4 5">P6497</strain>
    </source>
</reference>
<dbReference type="KEGG" id="psoj:PHYSODRAFT_302237"/>
<dbReference type="InterPro" id="IPR011009">
    <property type="entry name" value="Kinase-like_dom_sf"/>
</dbReference>
<accession>G4ZPN3</accession>
<keyword evidence="5" id="KW-1185">Reference proteome</keyword>
<dbReference type="PROSITE" id="PS50011">
    <property type="entry name" value="PROTEIN_KINASE_DOM"/>
    <property type="match status" value="1"/>
</dbReference>
<keyword evidence="1" id="KW-0547">Nucleotide-binding</keyword>
<dbReference type="GO" id="GO:0035556">
    <property type="term" value="P:intracellular signal transduction"/>
    <property type="evidence" value="ECO:0007669"/>
    <property type="project" value="TreeGrafter"/>
</dbReference>
<dbReference type="GO" id="GO:0005737">
    <property type="term" value="C:cytoplasm"/>
    <property type="evidence" value="ECO:0007669"/>
    <property type="project" value="TreeGrafter"/>
</dbReference>
<keyword evidence="2" id="KW-0067">ATP-binding</keyword>
<dbReference type="InterPro" id="IPR000719">
    <property type="entry name" value="Prot_kinase_dom"/>
</dbReference>
<evidence type="ECO:0000259" key="3">
    <source>
        <dbReference type="PROSITE" id="PS50011"/>
    </source>
</evidence>
<dbReference type="GO" id="GO:0004674">
    <property type="term" value="F:protein serine/threonine kinase activity"/>
    <property type="evidence" value="ECO:0007669"/>
    <property type="project" value="TreeGrafter"/>
</dbReference>
<dbReference type="GeneID" id="20642125"/>
<dbReference type="RefSeq" id="XP_009529572.1">
    <property type="nucleotide sequence ID" value="XM_009531277.1"/>
</dbReference>
<dbReference type="PANTHER" id="PTHR24346:SF77">
    <property type="entry name" value="SERINE THREONINE PROTEIN KINASE"/>
    <property type="match status" value="1"/>
</dbReference>
<organism evidence="4 5">
    <name type="scientific">Phytophthora sojae (strain P6497)</name>
    <name type="common">Soybean stem and root rot agent</name>
    <name type="synonym">Phytophthora megasperma f. sp. glycines</name>
    <dbReference type="NCBI Taxonomy" id="1094619"/>
    <lineage>
        <taxon>Eukaryota</taxon>
        <taxon>Sar</taxon>
        <taxon>Stramenopiles</taxon>
        <taxon>Oomycota</taxon>
        <taxon>Peronosporomycetes</taxon>
        <taxon>Peronosporales</taxon>
        <taxon>Peronosporaceae</taxon>
        <taxon>Phytophthora</taxon>
    </lineage>
</organism>
<evidence type="ECO:0000313" key="4">
    <source>
        <dbReference type="EMBL" id="EGZ15823.1"/>
    </source>
</evidence>
<dbReference type="AlphaFoldDB" id="G4ZPN3"/>
<dbReference type="Pfam" id="PF00069">
    <property type="entry name" value="Pkinase"/>
    <property type="match status" value="1"/>
</dbReference>
<dbReference type="OMA" id="PECCNGA"/>
<dbReference type="FunCoup" id="G4ZPN3">
    <property type="interactions" value="3"/>
</dbReference>
<dbReference type="Gene3D" id="3.30.200.20">
    <property type="entry name" value="Phosphorylase Kinase, domain 1"/>
    <property type="match status" value="1"/>
</dbReference>
<sequence length="384" mass="43273">MSNVNGAPRRWNIAETRSVAKRKTASGDKFVNNYRLLQTLGQGRFGTVKLCERLAASATTSPAASNGDAEPTVASLPPPAFAPRKARLFAMKTFSKKMLRRLKDYCAEPAGGKEDGAAEADAEGEVPMRMRAVTALDRVHDEIEIMRSLYHRNIVLLFEVIEADDSDKLYMVLEYMARGPCMVYRPDAKDFYSRVTGGTLPEELARSYLSDILLGLQYLHQRQICHRDIKPDNVLLNDTGRCHLTDFGCAKAFAAYGHDGSEAMRLTDTVGTYQFLAPECCSGEPYDPFKVDIWAVGVVYFIFLFGRLPFTSESARELFDEITRAEVVLPGPDESRRDQPVSPEARDLLHRLLEKDPAQRITIDEAFRHPWFMQDEEEEEPLSF</sequence>
<dbReference type="Gene3D" id="1.10.510.10">
    <property type="entry name" value="Transferase(Phosphotransferase) domain 1"/>
    <property type="match status" value="1"/>
</dbReference>
<proteinExistence type="predicted"/>
<gene>
    <name evidence="4" type="ORF">PHYSODRAFT_302237</name>
</gene>
<dbReference type="EMBL" id="JH159155">
    <property type="protein sequence ID" value="EGZ15823.1"/>
    <property type="molecule type" value="Genomic_DNA"/>
</dbReference>
<dbReference type="FunFam" id="1.10.510.10:FF:000571">
    <property type="entry name" value="Maternal embryonic leucine zipper kinase"/>
    <property type="match status" value="1"/>
</dbReference>
<dbReference type="Proteomes" id="UP000002640">
    <property type="component" value="Unassembled WGS sequence"/>
</dbReference>
<dbReference type="FunFam" id="3.30.200.20:FF:001878">
    <property type="entry name" value="Predicted protein"/>
    <property type="match status" value="1"/>
</dbReference>
<dbReference type="InterPro" id="IPR008271">
    <property type="entry name" value="Ser/Thr_kinase_AS"/>
</dbReference>
<dbReference type="STRING" id="1094619.G4ZPN3"/>
<feature type="domain" description="Protein kinase" evidence="3">
    <location>
        <begin position="34"/>
        <end position="372"/>
    </location>
</feature>
<dbReference type="PANTHER" id="PTHR24346">
    <property type="entry name" value="MAP/MICROTUBULE AFFINITY-REGULATING KINASE"/>
    <property type="match status" value="1"/>
</dbReference>
<dbReference type="SMART" id="SM00220">
    <property type="entry name" value="S_TKc"/>
    <property type="match status" value="1"/>
</dbReference>
<dbReference type="GO" id="GO:0005524">
    <property type="term" value="F:ATP binding"/>
    <property type="evidence" value="ECO:0007669"/>
    <property type="project" value="UniProtKB-KW"/>
</dbReference>
<dbReference type="InParanoid" id="G4ZPN3"/>